<feature type="compositionally biased region" description="Polar residues" evidence="1">
    <location>
        <begin position="939"/>
        <end position="953"/>
    </location>
</feature>
<feature type="region of interest" description="Disordered" evidence="1">
    <location>
        <begin position="1141"/>
        <end position="1161"/>
    </location>
</feature>
<feature type="compositionally biased region" description="Polar residues" evidence="1">
    <location>
        <begin position="859"/>
        <end position="896"/>
    </location>
</feature>
<feature type="compositionally biased region" description="Low complexity" evidence="1">
    <location>
        <begin position="544"/>
        <end position="555"/>
    </location>
</feature>
<evidence type="ECO:0000256" key="1">
    <source>
        <dbReference type="SAM" id="MobiDB-lite"/>
    </source>
</evidence>
<dbReference type="Pfam" id="PF00620">
    <property type="entry name" value="RhoGAP"/>
    <property type="match status" value="1"/>
</dbReference>
<dbReference type="CDD" id="cd00159">
    <property type="entry name" value="RhoGAP"/>
    <property type="match status" value="1"/>
</dbReference>
<name>A0A423WH74_CYTCH</name>
<feature type="region of interest" description="Disordered" evidence="1">
    <location>
        <begin position="710"/>
        <end position="729"/>
    </location>
</feature>
<dbReference type="Proteomes" id="UP000284375">
    <property type="component" value="Unassembled WGS sequence"/>
</dbReference>
<feature type="region of interest" description="Disordered" evidence="1">
    <location>
        <begin position="834"/>
        <end position="970"/>
    </location>
</feature>
<dbReference type="InterPro" id="IPR000198">
    <property type="entry name" value="RhoGAP_dom"/>
</dbReference>
<feature type="region of interest" description="Disordered" evidence="1">
    <location>
        <begin position="434"/>
        <end position="482"/>
    </location>
</feature>
<feature type="region of interest" description="Disordered" evidence="1">
    <location>
        <begin position="765"/>
        <end position="820"/>
    </location>
</feature>
<evidence type="ECO:0000259" key="2">
    <source>
        <dbReference type="PROSITE" id="PS50238"/>
    </source>
</evidence>
<evidence type="ECO:0000313" key="4">
    <source>
        <dbReference type="Proteomes" id="UP000284375"/>
    </source>
</evidence>
<dbReference type="EMBL" id="LJZO01000004">
    <property type="protein sequence ID" value="ROW02690.1"/>
    <property type="molecule type" value="Genomic_DNA"/>
</dbReference>
<feature type="compositionally biased region" description="Polar residues" evidence="1">
    <location>
        <begin position="778"/>
        <end position="794"/>
    </location>
</feature>
<dbReference type="GO" id="GO:0007165">
    <property type="term" value="P:signal transduction"/>
    <property type="evidence" value="ECO:0007669"/>
    <property type="project" value="InterPro"/>
</dbReference>
<protein>
    <recommendedName>
        <fullName evidence="2">Rho-GAP domain-containing protein</fullName>
    </recommendedName>
</protein>
<feature type="compositionally biased region" description="Basic and acidic residues" evidence="1">
    <location>
        <begin position="926"/>
        <end position="938"/>
    </location>
</feature>
<dbReference type="OrthoDB" id="9994905at2759"/>
<evidence type="ECO:0000313" key="3">
    <source>
        <dbReference type="EMBL" id="ROW02690.1"/>
    </source>
</evidence>
<dbReference type="SMART" id="SM00324">
    <property type="entry name" value="RhoGAP"/>
    <property type="match status" value="1"/>
</dbReference>
<keyword evidence="4" id="KW-1185">Reference proteome</keyword>
<feature type="compositionally biased region" description="Basic and acidic residues" evidence="1">
    <location>
        <begin position="456"/>
        <end position="472"/>
    </location>
</feature>
<gene>
    <name evidence="3" type="ORF">VSDG_01870</name>
</gene>
<dbReference type="Gene3D" id="1.10.555.10">
    <property type="entry name" value="Rho GTPase activation protein"/>
    <property type="match status" value="1"/>
</dbReference>
<feature type="compositionally biased region" description="Polar residues" evidence="1">
    <location>
        <begin position="572"/>
        <end position="594"/>
    </location>
</feature>
<organism evidence="3 4">
    <name type="scientific">Cytospora chrysosperma</name>
    <name type="common">Cytospora canker fungus</name>
    <name type="synonym">Sphaeria chrysosperma</name>
    <dbReference type="NCBI Taxonomy" id="252740"/>
    <lineage>
        <taxon>Eukaryota</taxon>
        <taxon>Fungi</taxon>
        <taxon>Dikarya</taxon>
        <taxon>Ascomycota</taxon>
        <taxon>Pezizomycotina</taxon>
        <taxon>Sordariomycetes</taxon>
        <taxon>Sordariomycetidae</taxon>
        <taxon>Diaporthales</taxon>
        <taxon>Cytosporaceae</taxon>
        <taxon>Cytospora</taxon>
    </lineage>
</organism>
<feature type="compositionally biased region" description="Polar residues" evidence="1">
    <location>
        <begin position="31"/>
        <end position="48"/>
    </location>
</feature>
<dbReference type="AlphaFoldDB" id="A0A423WH74"/>
<dbReference type="SUPFAM" id="SSF48350">
    <property type="entry name" value="GTPase activation domain, GAP"/>
    <property type="match status" value="1"/>
</dbReference>
<accession>A0A423WH74</accession>
<proteinExistence type="predicted"/>
<feature type="compositionally biased region" description="Low complexity" evidence="1">
    <location>
        <begin position="1035"/>
        <end position="1060"/>
    </location>
</feature>
<dbReference type="InterPro" id="IPR008936">
    <property type="entry name" value="Rho_GTPase_activation_prot"/>
</dbReference>
<feature type="region of interest" description="Disordered" evidence="1">
    <location>
        <begin position="1017"/>
        <end position="1061"/>
    </location>
</feature>
<sequence>MGSSRDLPTPDLQPRPSVSSSRGRMLLCVNKSSSGAQSSATWTSTSGDLVSDTDEIDNREAFVGEYNRLARKYGVRPLIPGYSESSGAEGSLPRRNWWSRTFRRTSSQSTENGVKRRRSVSHMTAHVINPKRDSLKDQDLQGLVRLCGKSFLYLPPEYAPGSLILPTCFRATAQYLVQHAPETRGVFRIPGSVRVVNELYEFYCAEQSGEDVANTVRSPNLPSHINVGVHDVASTFKKFLAGLPGGILGSLSLFDALVAINSQLYTDLEFSRTKQTKIRARLIALAVGTLRSQFRRELICAVFGLLCLLGRAAETAPREDEYGRPLPTSDLMGYNALGIVFGPLLVGDILGSHAVKLADPSAGVFLVPASPQLKSRKEKKKAKEAMDEPQPAFLDVDKIHIANDITEMLITNWRDVVRQMRSLDGTLNIIRHHSRASTSRDEPKQARSLFGPSEDSSIHDRFSKRQTSEDHPSIPTSSSSRAVSFKHIDRINDALSVKKTRPSSIRSSSNIRCGSNLGVLSPPREESGDEARDVSDVKSPATPLKSSLRSISKKIQQFQSGKSPGGDGNDLAFSQSSSLNPNWQSPKSNSTHAPTTGDKGLTPTKQGVGETADTLKAAVSTDYEPRCDSSMVSSVDRQSSKHPKRLSRIDGSPGGKLRPKVSCDLDQKPSYAAIPGAKILNGKSTIRFQPKSSRADSEPDLVKIRISSMHSAGSGIEDRPNPAKNPSRFTKGVAGDQMDGTVDHNASETSCRGSFQDIRGEFERQGTVGNQPPFFPVQDSQFQSQVAQPPTTCAQLRKPSRTSPQKQSPKSKLGGRGDVKLGANKVKGLAAIFDSAARASPMVPTPGGSAQPKRRETTRVVSPYTSNPSPRASLQSVTSVSTPVSLMSHARNSASPPGTAEHSGRKSMIPRRQDASMTDFPGKAEGQLDSHPARRQEPRSSVQTGYSRNTQYRLPTPSRLPVKKKVSATGSPSLVQLDAQLDGSTRASMSPFKLTVQHELRPVGYCSTPNFPMIASDSHKGLPHLSEHSTTSGCSSPLTHSRKSSSLSPSPSRGRSASSLRDQIRSLRQELSSKNEECTQLRLEFQKSIKASQVSEMLLHEDLGRSRADCAKWRRRAEKAERKLDRFERLAMRIKDARERGRDQYGRSDHEDFSFVSGPDHIDIGERSSQTAAVARMNQGAMRDPPESSYDCGSLGVSAVDGMSDCSESTVVRNVNSGRDGGASALWTSVDELVDFAAPGLEDVGM</sequence>
<feature type="compositionally biased region" description="Low complexity" evidence="1">
    <location>
        <begin position="503"/>
        <end position="516"/>
    </location>
</feature>
<feature type="region of interest" description="Disordered" evidence="1">
    <location>
        <begin position="1"/>
        <end position="24"/>
    </location>
</feature>
<feature type="region of interest" description="Disordered" evidence="1">
    <location>
        <begin position="31"/>
        <end position="50"/>
    </location>
</feature>
<dbReference type="STRING" id="252740.A0A423WH74"/>
<feature type="domain" description="Rho-GAP" evidence="2">
    <location>
        <begin position="152"/>
        <end position="417"/>
    </location>
</feature>
<dbReference type="PROSITE" id="PS50238">
    <property type="entry name" value="RHOGAP"/>
    <property type="match status" value="1"/>
</dbReference>
<feature type="compositionally biased region" description="Basic and acidic residues" evidence="1">
    <location>
        <begin position="1141"/>
        <end position="1153"/>
    </location>
</feature>
<feature type="compositionally biased region" description="Polar residues" evidence="1">
    <location>
        <begin position="801"/>
        <end position="810"/>
    </location>
</feature>
<feature type="compositionally biased region" description="Basic and acidic residues" evidence="1">
    <location>
        <begin position="523"/>
        <end position="536"/>
    </location>
</feature>
<feature type="compositionally biased region" description="Low complexity" evidence="1">
    <location>
        <begin position="628"/>
        <end position="637"/>
    </location>
</feature>
<feature type="region of interest" description="Disordered" evidence="1">
    <location>
        <begin position="497"/>
        <end position="661"/>
    </location>
</feature>
<comment type="caution">
    <text evidence="3">The sequence shown here is derived from an EMBL/GenBank/DDBJ whole genome shotgun (WGS) entry which is preliminary data.</text>
</comment>
<reference evidence="3 4" key="1">
    <citation type="submission" date="2015-09" db="EMBL/GenBank/DDBJ databases">
        <title>Host preference determinants of Valsa canker pathogens revealed by comparative genomics.</title>
        <authorList>
            <person name="Yin Z."/>
            <person name="Huang L."/>
        </authorList>
    </citation>
    <scope>NUCLEOTIDE SEQUENCE [LARGE SCALE GENOMIC DNA]</scope>
    <source>
        <strain evidence="3 4">YSFL</strain>
    </source>
</reference>